<evidence type="ECO:0000313" key="7">
    <source>
        <dbReference type="EMBL" id="TYQ02440.1"/>
    </source>
</evidence>
<gene>
    <name evidence="7" type="ORF">FNL38_106260</name>
</gene>
<evidence type="ECO:0000259" key="6">
    <source>
        <dbReference type="Pfam" id="PF08281"/>
    </source>
</evidence>
<keyword evidence="2" id="KW-0805">Transcription regulation</keyword>
<dbReference type="Pfam" id="PF08281">
    <property type="entry name" value="Sigma70_r4_2"/>
    <property type="match status" value="1"/>
</dbReference>
<evidence type="ECO:0000256" key="4">
    <source>
        <dbReference type="ARBA" id="ARBA00023125"/>
    </source>
</evidence>
<keyword evidence="4" id="KW-0238">DNA-binding</keyword>
<protein>
    <submittedName>
        <fullName evidence="7">RNA polymerase sigma-70 factor (ECF subfamily)</fullName>
    </submittedName>
</protein>
<evidence type="ECO:0000256" key="2">
    <source>
        <dbReference type="ARBA" id="ARBA00023015"/>
    </source>
</evidence>
<dbReference type="InterPro" id="IPR013249">
    <property type="entry name" value="RNA_pol_sigma70_r4_t2"/>
</dbReference>
<proteinExistence type="inferred from homology"/>
<keyword evidence="5" id="KW-0804">Transcription</keyword>
<feature type="domain" description="RNA polymerase sigma factor 70 region 4 type 2" evidence="6">
    <location>
        <begin position="101"/>
        <end position="147"/>
    </location>
</feature>
<name>A0A652YLI9_NOCGL</name>
<evidence type="ECO:0000256" key="1">
    <source>
        <dbReference type="ARBA" id="ARBA00010641"/>
    </source>
</evidence>
<reference evidence="7" key="1">
    <citation type="submission" date="2019-07" db="EMBL/GenBank/DDBJ databases">
        <title>Genomic Encyclopedia of Type Strains, Phase IV (KMG-IV): sequencing the most valuable type-strain genomes for metagenomic binning, comparative biology and taxonomic classification.</title>
        <authorList>
            <person name="Goeker M."/>
        </authorList>
    </citation>
    <scope>NUCLEOTIDE SEQUENCE</scope>
    <source>
        <strain evidence="7">DSM 44596</strain>
    </source>
</reference>
<dbReference type="InterPro" id="IPR036388">
    <property type="entry name" value="WH-like_DNA-bd_sf"/>
</dbReference>
<sequence length="156" mass="16676">MTKLQRPDALDGLEVAARHGGAASKARLYCAVRPLAVRRARVELEPHAAELVADAVCRSVVNSVPGRAASDGSLVRLVYSTTRRLIDRTDSKSRIGLPADIEALPERLREVLILRLIVGLDVDDTAVVLGRTRAQVLVEQHRALAMLSAVAAAAAS</sequence>
<dbReference type="GO" id="GO:0006352">
    <property type="term" value="P:DNA-templated transcription initiation"/>
    <property type="evidence" value="ECO:0007669"/>
    <property type="project" value="InterPro"/>
</dbReference>
<dbReference type="EMBL" id="VNIQ01000006">
    <property type="protein sequence ID" value="TYQ02440.1"/>
    <property type="molecule type" value="Genomic_DNA"/>
</dbReference>
<dbReference type="Gene3D" id="1.10.10.10">
    <property type="entry name" value="Winged helix-like DNA-binding domain superfamily/Winged helix DNA-binding domain"/>
    <property type="match status" value="1"/>
</dbReference>
<dbReference type="GO" id="GO:0016987">
    <property type="term" value="F:sigma factor activity"/>
    <property type="evidence" value="ECO:0007669"/>
    <property type="project" value="UniProtKB-KW"/>
</dbReference>
<dbReference type="AlphaFoldDB" id="A0A652YLI9"/>
<evidence type="ECO:0000256" key="5">
    <source>
        <dbReference type="ARBA" id="ARBA00023163"/>
    </source>
</evidence>
<dbReference type="InterPro" id="IPR013324">
    <property type="entry name" value="RNA_pol_sigma_r3/r4-like"/>
</dbReference>
<comment type="similarity">
    <text evidence="1">Belongs to the sigma-70 factor family. ECF subfamily.</text>
</comment>
<dbReference type="GO" id="GO:0003677">
    <property type="term" value="F:DNA binding"/>
    <property type="evidence" value="ECO:0007669"/>
    <property type="project" value="UniProtKB-KW"/>
</dbReference>
<comment type="caution">
    <text evidence="7">The sequence shown here is derived from an EMBL/GenBank/DDBJ whole genome shotgun (WGS) entry which is preliminary data.</text>
</comment>
<evidence type="ECO:0000256" key="3">
    <source>
        <dbReference type="ARBA" id="ARBA00023082"/>
    </source>
</evidence>
<accession>A0A652YLI9</accession>
<organism evidence="7">
    <name type="scientific">Nocardia globerula</name>
    <dbReference type="NCBI Taxonomy" id="1818"/>
    <lineage>
        <taxon>Bacteria</taxon>
        <taxon>Bacillati</taxon>
        <taxon>Actinomycetota</taxon>
        <taxon>Actinomycetes</taxon>
        <taxon>Mycobacteriales</taxon>
        <taxon>Nocardiaceae</taxon>
        <taxon>Nocardia</taxon>
    </lineage>
</organism>
<dbReference type="SUPFAM" id="SSF88659">
    <property type="entry name" value="Sigma3 and sigma4 domains of RNA polymerase sigma factors"/>
    <property type="match status" value="1"/>
</dbReference>
<keyword evidence="3" id="KW-0731">Sigma factor</keyword>